<keyword evidence="4" id="KW-1185">Reference proteome</keyword>
<evidence type="ECO:0000256" key="1">
    <source>
        <dbReference type="SAM" id="SignalP"/>
    </source>
</evidence>
<feature type="chain" id="PRO_5047140245" evidence="1">
    <location>
        <begin position="23"/>
        <end position="168"/>
    </location>
</feature>
<dbReference type="RefSeq" id="WP_311592994.1">
    <property type="nucleotide sequence ID" value="NZ_JAVRHV010000002.1"/>
</dbReference>
<reference evidence="3 4" key="1">
    <citation type="submission" date="2023-09" db="EMBL/GenBank/DDBJ databases">
        <authorList>
            <person name="Rey-Velasco X."/>
        </authorList>
    </citation>
    <scope>NUCLEOTIDE SEQUENCE [LARGE SCALE GENOMIC DNA]</scope>
    <source>
        <strain evidence="3 4">P050</strain>
    </source>
</reference>
<proteinExistence type="predicted"/>
<dbReference type="Proteomes" id="UP001252186">
    <property type="component" value="Unassembled WGS sequence"/>
</dbReference>
<accession>A0ABU2Y4C4</accession>
<dbReference type="CDD" id="cd05379">
    <property type="entry name" value="CAP_bacterial"/>
    <property type="match status" value="1"/>
</dbReference>
<feature type="signal peptide" evidence="1">
    <location>
        <begin position="1"/>
        <end position="22"/>
    </location>
</feature>
<evidence type="ECO:0000259" key="2">
    <source>
        <dbReference type="Pfam" id="PF00188"/>
    </source>
</evidence>
<sequence>MKTITLRLLLILSLTFSFYSCTSDEDGIFLDETSSKFNDINLSYTQMEFEILNLVNEHRKSVGLNPLNTINLVSKEAISHTDYMISVGTVSHDNFSDRHQKLVKGVAAKKVGENVAYGYRSAKAVVNAWINSDGHRMNIENENFTDFGISTKQDAEGRNYFTHIFIKR</sequence>
<dbReference type="PROSITE" id="PS51257">
    <property type="entry name" value="PROKAR_LIPOPROTEIN"/>
    <property type="match status" value="1"/>
</dbReference>
<evidence type="ECO:0000313" key="4">
    <source>
        <dbReference type="Proteomes" id="UP001252186"/>
    </source>
</evidence>
<dbReference type="InterPro" id="IPR035940">
    <property type="entry name" value="CAP_sf"/>
</dbReference>
<name>A0ABU2Y4C4_9FLAO</name>
<dbReference type="PANTHER" id="PTHR31157">
    <property type="entry name" value="SCP DOMAIN-CONTAINING PROTEIN"/>
    <property type="match status" value="1"/>
</dbReference>
<dbReference type="SUPFAM" id="SSF55797">
    <property type="entry name" value="PR-1-like"/>
    <property type="match status" value="1"/>
</dbReference>
<dbReference type="InterPro" id="IPR014044">
    <property type="entry name" value="CAP_dom"/>
</dbReference>
<feature type="domain" description="SCP" evidence="2">
    <location>
        <begin position="52"/>
        <end position="162"/>
    </location>
</feature>
<dbReference type="Pfam" id="PF00188">
    <property type="entry name" value="CAP"/>
    <property type="match status" value="1"/>
</dbReference>
<dbReference type="PANTHER" id="PTHR31157:SF1">
    <property type="entry name" value="SCP DOMAIN-CONTAINING PROTEIN"/>
    <property type="match status" value="1"/>
</dbReference>
<protein>
    <submittedName>
        <fullName evidence="3">CAP domain-containing protein</fullName>
    </submittedName>
</protein>
<gene>
    <name evidence="3" type="ORF">RM519_07180</name>
</gene>
<organism evidence="3 4">
    <name type="scientific">Urechidicola vernalis</name>
    <dbReference type="NCBI Taxonomy" id="3075600"/>
    <lineage>
        <taxon>Bacteria</taxon>
        <taxon>Pseudomonadati</taxon>
        <taxon>Bacteroidota</taxon>
        <taxon>Flavobacteriia</taxon>
        <taxon>Flavobacteriales</taxon>
        <taxon>Flavobacteriaceae</taxon>
        <taxon>Urechidicola</taxon>
    </lineage>
</organism>
<evidence type="ECO:0000313" key="3">
    <source>
        <dbReference type="EMBL" id="MDT0553021.1"/>
    </source>
</evidence>
<dbReference type="EMBL" id="JAVRHV010000002">
    <property type="protein sequence ID" value="MDT0553021.1"/>
    <property type="molecule type" value="Genomic_DNA"/>
</dbReference>
<keyword evidence="1" id="KW-0732">Signal</keyword>
<dbReference type="Gene3D" id="3.40.33.10">
    <property type="entry name" value="CAP"/>
    <property type="match status" value="1"/>
</dbReference>
<comment type="caution">
    <text evidence="3">The sequence shown here is derived from an EMBL/GenBank/DDBJ whole genome shotgun (WGS) entry which is preliminary data.</text>
</comment>